<feature type="region of interest" description="Disordered" evidence="13">
    <location>
        <begin position="1"/>
        <end position="20"/>
    </location>
</feature>
<organism evidence="14 15">
    <name type="scientific">Meloidogyne graminicola</name>
    <dbReference type="NCBI Taxonomy" id="189291"/>
    <lineage>
        <taxon>Eukaryota</taxon>
        <taxon>Metazoa</taxon>
        <taxon>Ecdysozoa</taxon>
        <taxon>Nematoda</taxon>
        <taxon>Chromadorea</taxon>
        <taxon>Rhabditida</taxon>
        <taxon>Tylenchina</taxon>
        <taxon>Tylenchomorpha</taxon>
        <taxon>Tylenchoidea</taxon>
        <taxon>Meloidogynidae</taxon>
        <taxon>Meloidogyninae</taxon>
        <taxon>Meloidogyne</taxon>
    </lineage>
</organism>
<dbReference type="NCBIfam" id="TIGR00234">
    <property type="entry name" value="tyrS"/>
    <property type="match status" value="1"/>
</dbReference>
<evidence type="ECO:0000256" key="4">
    <source>
        <dbReference type="ARBA" id="ARBA00022490"/>
    </source>
</evidence>
<dbReference type="FunFam" id="3.40.50.620:FF:000040">
    <property type="entry name" value="Tyrosine--tRNA ligase"/>
    <property type="match status" value="1"/>
</dbReference>
<keyword evidence="5 12" id="KW-0436">Ligase</keyword>
<feature type="compositionally biased region" description="Basic and acidic residues" evidence="13">
    <location>
        <begin position="8"/>
        <end position="20"/>
    </location>
</feature>
<dbReference type="GO" id="GO:0006437">
    <property type="term" value="P:tyrosyl-tRNA aminoacylation"/>
    <property type="evidence" value="ECO:0007669"/>
    <property type="project" value="InterPro"/>
</dbReference>
<comment type="catalytic activity">
    <reaction evidence="11 12">
        <text>tRNA(Tyr) + L-tyrosine + ATP = L-tyrosyl-tRNA(Tyr) + AMP + diphosphate + H(+)</text>
        <dbReference type="Rhea" id="RHEA:10220"/>
        <dbReference type="Rhea" id="RHEA-COMP:9706"/>
        <dbReference type="Rhea" id="RHEA-COMP:9707"/>
        <dbReference type="ChEBI" id="CHEBI:15378"/>
        <dbReference type="ChEBI" id="CHEBI:30616"/>
        <dbReference type="ChEBI" id="CHEBI:33019"/>
        <dbReference type="ChEBI" id="CHEBI:58315"/>
        <dbReference type="ChEBI" id="CHEBI:78442"/>
        <dbReference type="ChEBI" id="CHEBI:78536"/>
        <dbReference type="ChEBI" id="CHEBI:456215"/>
        <dbReference type="EC" id="6.1.1.1"/>
    </reaction>
</comment>
<evidence type="ECO:0000313" key="15">
    <source>
        <dbReference type="Proteomes" id="UP000605970"/>
    </source>
</evidence>
<name>A0A8T0A2A3_9BILA</name>
<reference evidence="14" key="1">
    <citation type="journal article" date="2020" name="Ecol. Evol.">
        <title>Genome structure and content of the rice root-knot nematode (Meloidogyne graminicola).</title>
        <authorList>
            <person name="Phan N.T."/>
            <person name="Danchin E.G.J."/>
            <person name="Klopp C."/>
            <person name="Perfus-Barbeoch L."/>
            <person name="Kozlowski D.K."/>
            <person name="Koutsovoulos G.D."/>
            <person name="Lopez-Roques C."/>
            <person name="Bouchez O."/>
            <person name="Zahm M."/>
            <person name="Besnard G."/>
            <person name="Bellafiore S."/>
        </authorList>
    </citation>
    <scope>NUCLEOTIDE SEQUENCE</scope>
    <source>
        <strain evidence="14">VN-18</strain>
    </source>
</reference>
<dbReference type="OrthoDB" id="197206at2759"/>
<sequence length="622" mass="70549">MENNNTTKETEKQEQLNEEQNERKNLIIRNLQEVLGEDKLTKQIISGKNIHLYWGTATTGRPHVGYFVPIQKITDFLRADFKVTILFADLHASLDNLKSNFELLENRLLYYEHVIKALMTALNVPLEKLHFVRGQSYQLTELYTKDLLRLTSIISLRDAIKAGAEVIKQMEDPLLSGILYPLLQALDEQYLKVDGQFGGVDQRKIFILAEEQLPRLKLGKRFHLMNPMVPGLTGSKMSSSDEYSKIDLLDAPHVVNLKIDSANCPSIESGEENGVLAFYKHVVFPIVGKSIEMGQHLFSDFSSLQSAFAQEILTENILKNYLQNFLNEILAKVQENCFISSEFKDIVIKAYPKIGEKDCTDEDDESLSKIDEEILSFVGPLGDNLKFIPSKSIDKPSKIFSSPIDSRPLKVLWRCSPKGLGFTLAHVYALIQLKFLHSKGFDCSILISDLDAFLDKLKCPWQDLKKRMDNYLKILKQLLVCLGMPDLNIINSNEYEYESDFTLKMYQSVSVVTRDQASLIEGANTVGTLLCPIYFALDLFYGKYDIVLIGPHQINFAKLALKINKSLKQEVSNVPAFIILPEIPGTDGLRMSITKPDFNLNISDGLKKFDKKLANLFVNQEI</sequence>
<comment type="subcellular location">
    <subcellularLocation>
        <location evidence="1">Cytoplasm</location>
    </subcellularLocation>
</comment>
<evidence type="ECO:0000313" key="14">
    <source>
        <dbReference type="EMBL" id="KAF7639957.1"/>
    </source>
</evidence>
<protein>
    <recommendedName>
        <fullName evidence="3 12">Tyrosine--tRNA ligase</fullName>
        <ecNumber evidence="3 12">6.1.1.1</ecNumber>
    </recommendedName>
    <alternativeName>
        <fullName evidence="10 12">Tyrosyl-tRNA synthetase</fullName>
    </alternativeName>
</protein>
<proteinExistence type="inferred from homology"/>
<evidence type="ECO:0000256" key="5">
    <source>
        <dbReference type="ARBA" id="ARBA00022598"/>
    </source>
</evidence>
<evidence type="ECO:0000256" key="10">
    <source>
        <dbReference type="ARBA" id="ARBA00033323"/>
    </source>
</evidence>
<evidence type="ECO:0000256" key="8">
    <source>
        <dbReference type="ARBA" id="ARBA00022917"/>
    </source>
</evidence>
<dbReference type="GO" id="GO:0004831">
    <property type="term" value="F:tyrosine-tRNA ligase activity"/>
    <property type="evidence" value="ECO:0007669"/>
    <property type="project" value="UniProtKB-EC"/>
</dbReference>
<dbReference type="PANTHER" id="PTHR46264">
    <property type="entry name" value="TYROSINE-TRNA LIGASE"/>
    <property type="match status" value="1"/>
</dbReference>
<evidence type="ECO:0000256" key="3">
    <source>
        <dbReference type="ARBA" id="ARBA00013160"/>
    </source>
</evidence>
<dbReference type="Gene3D" id="3.40.50.620">
    <property type="entry name" value="HUPs"/>
    <property type="match status" value="2"/>
</dbReference>
<keyword evidence="6 12" id="KW-0547">Nucleotide-binding</keyword>
<dbReference type="Gene3D" id="1.10.240.10">
    <property type="entry name" value="Tyrosyl-Transfer RNA Synthetase"/>
    <property type="match status" value="1"/>
</dbReference>
<keyword evidence="15" id="KW-1185">Reference proteome</keyword>
<evidence type="ECO:0000256" key="6">
    <source>
        <dbReference type="ARBA" id="ARBA00022741"/>
    </source>
</evidence>
<evidence type="ECO:0000256" key="11">
    <source>
        <dbReference type="ARBA" id="ARBA00048248"/>
    </source>
</evidence>
<dbReference type="SUPFAM" id="SSF52374">
    <property type="entry name" value="Nucleotidylyl transferase"/>
    <property type="match status" value="2"/>
</dbReference>
<dbReference type="InterPro" id="IPR002307">
    <property type="entry name" value="Tyr-tRNA-ligase"/>
</dbReference>
<evidence type="ECO:0000256" key="7">
    <source>
        <dbReference type="ARBA" id="ARBA00022840"/>
    </source>
</evidence>
<keyword evidence="9 12" id="KW-0030">Aminoacyl-tRNA synthetase</keyword>
<evidence type="ECO:0000256" key="13">
    <source>
        <dbReference type="SAM" id="MobiDB-lite"/>
    </source>
</evidence>
<dbReference type="InterPro" id="IPR002305">
    <property type="entry name" value="aa-tRNA-synth_Ic"/>
</dbReference>
<gene>
    <name evidence="14" type="ORF">Mgra_00000399</name>
</gene>
<dbReference type="InterPro" id="IPR050489">
    <property type="entry name" value="Tyr-tRNA_synthase"/>
</dbReference>
<evidence type="ECO:0000256" key="1">
    <source>
        <dbReference type="ARBA" id="ARBA00004496"/>
    </source>
</evidence>
<dbReference type="Proteomes" id="UP000605970">
    <property type="component" value="Unassembled WGS sequence"/>
</dbReference>
<keyword evidence="7 12" id="KW-0067">ATP-binding</keyword>
<dbReference type="InterPro" id="IPR014729">
    <property type="entry name" value="Rossmann-like_a/b/a_fold"/>
</dbReference>
<evidence type="ECO:0000256" key="9">
    <source>
        <dbReference type="ARBA" id="ARBA00023146"/>
    </source>
</evidence>
<accession>A0A8T0A2A3</accession>
<dbReference type="PANTHER" id="PTHR46264:SF4">
    <property type="entry name" value="TYROSINE--TRNA LIGASE, CYTOPLASMIC"/>
    <property type="match status" value="1"/>
</dbReference>
<evidence type="ECO:0000256" key="12">
    <source>
        <dbReference type="RuleBase" id="RU361234"/>
    </source>
</evidence>
<evidence type="ECO:0000256" key="2">
    <source>
        <dbReference type="ARBA" id="ARBA00005594"/>
    </source>
</evidence>
<dbReference type="PRINTS" id="PR01040">
    <property type="entry name" value="TRNASYNTHTYR"/>
</dbReference>
<dbReference type="EC" id="6.1.1.1" evidence="3 12"/>
<dbReference type="NCBIfam" id="NF006330">
    <property type="entry name" value="PRK08560.1"/>
    <property type="match status" value="1"/>
</dbReference>
<dbReference type="GO" id="GO:0005524">
    <property type="term" value="F:ATP binding"/>
    <property type="evidence" value="ECO:0007669"/>
    <property type="project" value="UniProtKB-KW"/>
</dbReference>
<dbReference type="Pfam" id="PF00579">
    <property type="entry name" value="tRNA-synt_1b"/>
    <property type="match status" value="2"/>
</dbReference>
<keyword evidence="4" id="KW-0963">Cytoplasm</keyword>
<dbReference type="AlphaFoldDB" id="A0A8T0A2A3"/>
<comment type="caution">
    <text evidence="14">The sequence shown here is derived from an EMBL/GenBank/DDBJ whole genome shotgun (WGS) entry which is preliminary data.</text>
</comment>
<keyword evidence="8 12" id="KW-0648">Protein biosynthesis</keyword>
<dbReference type="GO" id="GO:0005737">
    <property type="term" value="C:cytoplasm"/>
    <property type="evidence" value="ECO:0007669"/>
    <property type="project" value="UniProtKB-SubCell"/>
</dbReference>
<dbReference type="EMBL" id="JABEBT010000002">
    <property type="protein sequence ID" value="KAF7639957.1"/>
    <property type="molecule type" value="Genomic_DNA"/>
</dbReference>
<comment type="similarity">
    <text evidence="2 12">Belongs to the class-I aminoacyl-tRNA synthetase family.</text>
</comment>